<dbReference type="Gene3D" id="3.40.50.2020">
    <property type="match status" value="3"/>
</dbReference>
<evidence type="ECO:0000256" key="5">
    <source>
        <dbReference type="ARBA" id="ARBA00022490"/>
    </source>
</evidence>
<feature type="region of interest" description="Disordered" evidence="17">
    <location>
        <begin position="252"/>
        <end position="374"/>
    </location>
</feature>
<dbReference type="PANTHER" id="PTHR10210">
    <property type="entry name" value="RIBOSE-PHOSPHATE DIPHOSPHOKINASE FAMILY MEMBER"/>
    <property type="match status" value="1"/>
</dbReference>
<keyword evidence="12" id="KW-0067">ATP-binding</keyword>
<evidence type="ECO:0000256" key="11">
    <source>
        <dbReference type="ARBA" id="ARBA00022777"/>
    </source>
</evidence>
<dbReference type="GO" id="GO:0002189">
    <property type="term" value="C:ribose phosphate diphosphokinase complex"/>
    <property type="evidence" value="ECO:0007669"/>
    <property type="project" value="UniProtKB-ARBA"/>
</dbReference>
<gene>
    <name evidence="19" type="ORF">D6D13_05048</name>
</gene>
<dbReference type="NCBIfam" id="TIGR01251">
    <property type="entry name" value="ribP_PPkin"/>
    <property type="match status" value="1"/>
</dbReference>
<feature type="compositionally biased region" description="Basic and acidic residues" evidence="17">
    <location>
        <begin position="319"/>
        <end position="333"/>
    </location>
</feature>
<proteinExistence type="inferred from homology"/>
<dbReference type="SUPFAM" id="SSF53271">
    <property type="entry name" value="PRTase-like"/>
    <property type="match status" value="3"/>
</dbReference>
<sequence>MRKTCVFGGRSHPVLTDGICERLGRRPDKVDLRKFANGETSVEIKTSVRDMNVFIIQSGSQKTNDDIMELLIMINACKGGSSKTVTAVMPYFPYSRQSKKKSHRGAITARMIANLMHIAGVNHVITIDLHASQMQGFFKCPVDNLVAEPLLARWIRSTVENWKEGVVVSKNPGGTKRVTSLADALKLSFGIVTTDRRRPNMGQSMYNSVIYETATGESMAPVEVSSAATAAATAAAAEEVEAEQHIDLDHAPPIEHDFAPQSGDSKPSDYANSESRPDNFQRRPGKPRSTTAFNSRLLGAPALPSPLAQFSRPDSSDGLNKEGQHDESSDKPDSVSALDGPPKLHRVSTALGTVQPPAEPTEGNEDEEAADEYTDERARNVITGRLIHGHLVDDDFPSPVMSAMSSSTPGLYPMRSAGSDDEEVPDHMMQSFASIASSRRPDFALGGTGDATASDDEEEEALQDPELETTITLVGNVRNRPVFIVDDIIDKSGSWIAAAETVVKRGGATKVYCMATHGLFGKDCLREMDECDEIDAIVVTNAFPIPEEKRKGIRKLVVLDVSTLLAEAIRRNNHGESISQLFMHHE</sequence>
<keyword evidence="5" id="KW-0963">Cytoplasm</keyword>
<evidence type="ECO:0000256" key="10">
    <source>
        <dbReference type="ARBA" id="ARBA00022741"/>
    </source>
</evidence>
<dbReference type="PANTHER" id="PTHR10210:SF57">
    <property type="entry name" value="RIBOSE-PHOSPHATE DIPHOSPHOKINASE"/>
    <property type="match status" value="1"/>
</dbReference>
<feature type="domain" description="Ribose-phosphate pyrophosphokinase N-terminal" evidence="18">
    <location>
        <begin position="5"/>
        <end position="120"/>
    </location>
</feature>
<evidence type="ECO:0000256" key="7">
    <source>
        <dbReference type="ARBA" id="ARBA00022679"/>
    </source>
</evidence>
<organism evidence="19">
    <name type="scientific">Aureobasidium pullulans</name>
    <name type="common">Black yeast</name>
    <name type="synonym">Pullularia pullulans</name>
    <dbReference type="NCBI Taxonomy" id="5580"/>
    <lineage>
        <taxon>Eukaryota</taxon>
        <taxon>Fungi</taxon>
        <taxon>Dikarya</taxon>
        <taxon>Ascomycota</taxon>
        <taxon>Pezizomycotina</taxon>
        <taxon>Dothideomycetes</taxon>
        <taxon>Dothideomycetidae</taxon>
        <taxon>Dothideales</taxon>
        <taxon>Saccotheciaceae</taxon>
        <taxon>Aureobasidium</taxon>
    </lineage>
</organism>
<evidence type="ECO:0000256" key="13">
    <source>
        <dbReference type="ARBA" id="ARBA00022842"/>
    </source>
</evidence>
<accession>A0A4S9CUB5</accession>
<dbReference type="InterPro" id="IPR029099">
    <property type="entry name" value="Pribosyltran_N"/>
</dbReference>
<keyword evidence="10" id="KW-0547">Nucleotide-binding</keyword>
<evidence type="ECO:0000256" key="14">
    <source>
        <dbReference type="ARBA" id="ARBA00040334"/>
    </source>
</evidence>
<comment type="pathway">
    <text evidence="2">Metabolic intermediate biosynthesis; 5-phospho-alpha-D-ribose 1-diphosphate biosynthesis; 5-phospho-alpha-D-ribose 1-diphosphate from D-ribose 5-phosphate (route I): step 1/1.</text>
</comment>
<evidence type="ECO:0000256" key="1">
    <source>
        <dbReference type="ARBA" id="ARBA00004496"/>
    </source>
</evidence>
<dbReference type="SMART" id="SM01400">
    <property type="entry name" value="Pribosyltran_N"/>
    <property type="match status" value="1"/>
</dbReference>
<dbReference type="InterPro" id="IPR000842">
    <property type="entry name" value="PRib_PP_synth_CS"/>
</dbReference>
<evidence type="ECO:0000256" key="4">
    <source>
        <dbReference type="ARBA" id="ARBA00013247"/>
    </source>
</evidence>
<dbReference type="AlphaFoldDB" id="A0A4S9CUB5"/>
<keyword evidence="6" id="KW-0597">Phosphoprotein</keyword>
<protein>
    <recommendedName>
        <fullName evidence="14">Ribose-phosphate pyrophosphokinase 1</fullName>
        <ecNumber evidence="4">2.7.6.1</ecNumber>
    </recommendedName>
    <alternativeName>
        <fullName evidence="16">Phosphoribosyl pyrophosphate synthase 1</fullName>
    </alternativeName>
</protein>
<dbReference type="GO" id="GO:0009156">
    <property type="term" value="P:ribonucleoside monophosphate biosynthetic process"/>
    <property type="evidence" value="ECO:0007669"/>
    <property type="project" value="InterPro"/>
</dbReference>
<dbReference type="FunFam" id="3.40.50.2020:FF:000017">
    <property type="entry name" value="Ribose-phosphate pyrophosphokinase 1"/>
    <property type="match status" value="1"/>
</dbReference>
<name>A0A4S9CUB5_AURPU</name>
<dbReference type="Pfam" id="PF14572">
    <property type="entry name" value="Pribosyl_synth"/>
    <property type="match status" value="1"/>
</dbReference>
<dbReference type="GO" id="GO:0005737">
    <property type="term" value="C:cytoplasm"/>
    <property type="evidence" value="ECO:0007669"/>
    <property type="project" value="UniProtKB-SubCell"/>
</dbReference>
<dbReference type="EMBL" id="QZAS01000015">
    <property type="protein sequence ID" value="THX11126.1"/>
    <property type="molecule type" value="Genomic_DNA"/>
</dbReference>
<keyword evidence="13" id="KW-0460">Magnesium</keyword>
<feature type="region of interest" description="Disordered" evidence="17">
    <location>
        <begin position="440"/>
        <end position="464"/>
    </location>
</feature>
<feature type="compositionally biased region" description="Acidic residues" evidence="17">
    <location>
        <begin position="362"/>
        <end position="374"/>
    </location>
</feature>
<evidence type="ECO:0000256" key="17">
    <source>
        <dbReference type="SAM" id="MobiDB-lite"/>
    </source>
</evidence>
<dbReference type="FunFam" id="3.40.50.2020:FF:000043">
    <property type="entry name" value="Ribose-phosphate pyrophosphokinase 1"/>
    <property type="match status" value="1"/>
</dbReference>
<dbReference type="GO" id="GO:0006015">
    <property type="term" value="P:5-phosphoribose 1-diphosphate biosynthetic process"/>
    <property type="evidence" value="ECO:0007669"/>
    <property type="project" value="TreeGrafter"/>
</dbReference>
<dbReference type="GO" id="GO:0000287">
    <property type="term" value="F:magnesium ion binding"/>
    <property type="evidence" value="ECO:0007669"/>
    <property type="project" value="InterPro"/>
</dbReference>
<evidence type="ECO:0000256" key="2">
    <source>
        <dbReference type="ARBA" id="ARBA00004996"/>
    </source>
</evidence>
<dbReference type="GO" id="GO:0006164">
    <property type="term" value="P:purine nucleotide biosynthetic process"/>
    <property type="evidence" value="ECO:0007669"/>
    <property type="project" value="TreeGrafter"/>
</dbReference>
<dbReference type="GO" id="GO:0005524">
    <property type="term" value="F:ATP binding"/>
    <property type="evidence" value="ECO:0007669"/>
    <property type="project" value="UniProtKB-KW"/>
</dbReference>
<evidence type="ECO:0000256" key="12">
    <source>
        <dbReference type="ARBA" id="ARBA00022840"/>
    </source>
</evidence>
<dbReference type="Pfam" id="PF13793">
    <property type="entry name" value="Pribosyltran_N"/>
    <property type="match status" value="1"/>
</dbReference>
<comment type="similarity">
    <text evidence="3">Belongs to the ribose-phosphate pyrophosphokinase family.</text>
</comment>
<evidence type="ECO:0000256" key="16">
    <source>
        <dbReference type="ARBA" id="ARBA00077829"/>
    </source>
</evidence>
<evidence type="ECO:0000256" key="6">
    <source>
        <dbReference type="ARBA" id="ARBA00022553"/>
    </source>
</evidence>
<keyword evidence="8" id="KW-0479">Metal-binding</keyword>
<evidence type="ECO:0000256" key="8">
    <source>
        <dbReference type="ARBA" id="ARBA00022723"/>
    </source>
</evidence>
<dbReference type="PROSITE" id="PS00114">
    <property type="entry name" value="PRPP_SYNTHASE"/>
    <property type="match status" value="1"/>
</dbReference>
<evidence type="ECO:0000256" key="9">
    <source>
        <dbReference type="ARBA" id="ARBA00022727"/>
    </source>
</evidence>
<dbReference type="EC" id="2.7.6.1" evidence="4"/>
<keyword evidence="9" id="KW-0545">Nucleotide biosynthesis</keyword>
<evidence type="ECO:0000256" key="3">
    <source>
        <dbReference type="ARBA" id="ARBA00006478"/>
    </source>
</evidence>
<evidence type="ECO:0000313" key="19">
    <source>
        <dbReference type="EMBL" id="THX11126.1"/>
    </source>
</evidence>
<feature type="compositionally biased region" description="Polar residues" evidence="17">
    <location>
        <begin position="262"/>
        <end position="274"/>
    </location>
</feature>
<dbReference type="InterPro" id="IPR029057">
    <property type="entry name" value="PRTase-like"/>
</dbReference>
<keyword evidence="11 19" id="KW-0418">Kinase</keyword>
<dbReference type="InterPro" id="IPR000836">
    <property type="entry name" value="PRTase_dom"/>
</dbReference>
<reference evidence="19" key="1">
    <citation type="submission" date="2018-10" db="EMBL/GenBank/DDBJ databases">
        <title>Fifty Aureobasidium pullulans genomes reveal a recombining polyextremotolerant generalist.</title>
        <authorList>
            <person name="Gostincar C."/>
            <person name="Turk M."/>
            <person name="Zajc J."/>
            <person name="Gunde-Cimerman N."/>
        </authorList>
    </citation>
    <scope>NUCLEOTIDE SEQUENCE [LARGE SCALE GENOMIC DNA]</scope>
    <source>
        <strain evidence="19">EXF-10085</strain>
    </source>
</reference>
<evidence type="ECO:0000256" key="15">
    <source>
        <dbReference type="ARBA" id="ARBA00049535"/>
    </source>
</evidence>
<feature type="region of interest" description="Disordered" evidence="17">
    <location>
        <begin position="403"/>
        <end position="422"/>
    </location>
</feature>
<dbReference type="GO" id="GO:0004749">
    <property type="term" value="F:ribose phosphate diphosphokinase activity"/>
    <property type="evidence" value="ECO:0007669"/>
    <property type="project" value="UniProtKB-EC"/>
</dbReference>
<dbReference type="CDD" id="cd06223">
    <property type="entry name" value="PRTases_typeI"/>
    <property type="match status" value="2"/>
</dbReference>
<evidence type="ECO:0000259" key="18">
    <source>
        <dbReference type="Pfam" id="PF13793"/>
    </source>
</evidence>
<comment type="subcellular location">
    <subcellularLocation>
        <location evidence="1">Cytoplasm</location>
    </subcellularLocation>
</comment>
<comment type="caution">
    <text evidence="19">The sequence shown here is derived from an EMBL/GenBank/DDBJ whole genome shotgun (WGS) entry which is preliminary data.</text>
</comment>
<feature type="compositionally biased region" description="Acidic residues" evidence="17">
    <location>
        <begin position="453"/>
        <end position="464"/>
    </location>
</feature>
<comment type="catalytic activity">
    <reaction evidence="15">
        <text>D-ribose 5-phosphate + ATP = 5-phospho-alpha-D-ribose 1-diphosphate + AMP + H(+)</text>
        <dbReference type="Rhea" id="RHEA:15609"/>
        <dbReference type="ChEBI" id="CHEBI:15378"/>
        <dbReference type="ChEBI" id="CHEBI:30616"/>
        <dbReference type="ChEBI" id="CHEBI:58017"/>
        <dbReference type="ChEBI" id="CHEBI:78346"/>
        <dbReference type="ChEBI" id="CHEBI:456215"/>
        <dbReference type="EC" id="2.7.6.1"/>
    </reaction>
</comment>
<feature type="compositionally biased region" description="Low complexity" evidence="17">
    <location>
        <begin position="297"/>
        <end position="308"/>
    </location>
</feature>
<dbReference type="GO" id="GO:0016301">
    <property type="term" value="F:kinase activity"/>
    <property type="evidence" value="ECO:0007669"/>
    <property type="project" value="UniProtKB-KW"/>
</dbReference>
<keyword evidence="7" id="KW-0808">Transferase</keyword>
<dbReference type="InterPro" id="IPR005946">
    <property type="entry name" value="Rib-P_diPkinase"/>
</dbReference>